<dbReference type="Gene3D" id="1.25.40.750">
    <property type="entry name" value="Domain of unknown function DUF5071"/>
    <property type="match status" value="1"/>
</dbReference>
<dbReference type="Proteomes" id="UP000093482">
    <property type="component" value="Unassembled WGS sequence"/>
</dbReference>
<name>A0A1C0YJM1_9BACL</name>
<organism evidence="1 2">
    <name type="scientific">Caryophanon latum</name>
    <dbReference type="NCBI Taxonomy" id="33977"/>
    <lineage>
        <taxon>Bacteria</taxon>
        <taxon>Bacillati</taxon>
        <taxon>Bacillota</taxon>
        <taxon>Bacilli</taxon>
        <taxon>Bacillales</taxon>
        <taxon>Caryophanaceae</taxon>
        <taxon>Caryophanon</taxon>
    </lineage>
</organism>
<evidence type="ECO:0008006" key="3">
    <source>
        <dbReference type="Google" id="ProtNLM"/>
    </source>
</evidence>
<evidence type="ECO:0000313" key="1">
    <source>
        <dbReference type="EMBL" id="OCS87269.1"/>
    </source>
</evidence>
<sequence>MNNYYVPLLHWDTPLYLQLEAIKWLAEHVRGVQLCELFNRTGKMEWPNVVRIVQRIGYPENEAALPKLVELFQDMNWPGAIEALRYLQTLDKSIVLPYIEAGAEEARRTNDDSWLWFLYSACTDLHICRDHFVDGTLFDLMQHHYDHD</sequence>
<dbReference type="RefSeq" id="WP_066465780.1">
    <property type="nucleotide sequence ID" value="NZ_MATO01000056.1"/>
</dbReference>
<proteinExistence type="predicted"/>
<gene>
    <name evidence="1" type="ORF">A6K76_02555</name>
</gene>
<evidence type="ECO:0000313" key="2">
    <source>
        <dbReference type="Proteomes" id="UP000093482"/>
    </source>
</evidence>
<accession>A0A1C0YJM1</accession>
<comment type="caution">
    <text evidence="1">The sequence shown here is derived from an EMBL/GenBank/DDBJ whole genome shotgun (WGS) entry which is preliminary data.</text>
</comment>
<dbReference type="OrthoDB" id="1846249at2"/>
<reference evidence="1 2" key="1">
    <citation type="submission" date="2016-07" db="EMBL/GenBank/DDBJ databases">
        <title>Caryophanon latum genome sequencing.</title>
        <authorList>
            <person name="Verma A."/>
            <person name="Pal Y."/>
            <person name="Krishnamurthi S."/>
        </authorList>
    </citation>
    <scope>NUCLEOTIDE SEQUENCE [LARGE SCALE GENOMIC DNA]</scope>
    <source>
        <strain evidence="1 2">DSM 14151</strain>
    </source>
</reference>
<dbReference type="EMBL" id="MATO01000056">
    <property type="protein sequence ID" value="OCS87269.1"/>
    <property type="molecule type" value="Genomic_DNA"/>
</dbReference>
<protein>
    <recommendedName>
        <fullName evidence="3">DUF5071 domain-containing protein</fullName>
    </recommendedName>
</protein>
<dbReference type="AlphaFoldDB" id="A0A1C0YJM1"/>
<keyword evidence="2" id="KW-1185">Reference proteome</keyword>
<dbReference type="InterPro" id="IPR038692">
    <property type="entry name" value="Cthe_2751_sf"/>
</dbReference>